<reference evidence="2 3" key="1">
    <citation type="submission" date="2020-03" db="EMBL/GenBank/DDBJ databases">
        <title>Genomic Encyclopedia of Type Strains, Phase IV (KMG-IV): sequencing the most valuable type-strain genomes for metagenomic binning, comparative biology and taxonomic classification.</title>
        <authorList>
            <person name="Goeker M."/>
        </authorList>
    </citation>
    <scope>NUCLEOTIDE SEQUENCE [LARGE SCALE GENOMIC DNA]</scope>
    <source>
        <strain evidence="2 3">DSM 7225</strain>
    </source>
</reference>
<dbReference type="Gene3D" id="3.90.1200.10">
    <property type="match status" value="1"/>
</dbReference>
<dbReference type="EMBL" id="JAATJB010000008">
    <property type="protein sequence ID" value="NJB98437.1"/>
    <property type="molecule type" value="Genomic_DNA"/>
</dbReference>
<protein>
    <submittedName>
        <fullName evidence="2">Aminoglycoside phosphotransferase</fullName>
    </submittedName>
</protein>
<dbReference type="InterPro" id="IPR002575">
    <property type="entry name" value="Aminoglycoside_PTrfase"/>
</dbReference>
<dbReference type="Pfam" id="PF01636">
    <property type="entry name" value="APH"/>
    <property type="match status" value="1"/>
</dbReference>
<evidence type="ECO:0000259" key="1">
    <source>
        <dbReference type="Pfam" id="PF01636"/>
    </source>
</evidence>
<keyword evidence="2" id="KW-0808">Transferase</keyword>
<evidence type="ECO:0000313" key="3">
    <source>
        <dbReference type="Proteomes" id="UP000531251"/>
    </source>
</evidence>
<dbReference type="InterPro" id="IPR011009">
    <property type="entry name" value="Kinase-like_dom_sf"/>
</dbReference>
<dbReference type="GO" id="GO:0016740">
    <property type="term" value="F:transferase activity"/>
    <property type="evidence" value="ECO:0007669"/>
    <property type="project" value="UniProtKB-KW"/>
</dbReference>
<organism evidence="2 3">
    <name type="scientific">Sphingomonas trueperi</name>
    <dbReference type="NCBI Taxonomy" id="53317"/>
    <lineage>
        <taxon>Bacteria</taxon>
        <taxon>Pseudomonadati</taxon>
        <taxon>Pseudomonadota</taxon>
        <taxon>Alphaproteobacteria</taxon>
        <taxon>Sphingomonadales</taxon>
        <taxon>Sphingomonadaceae</taxon>
        <taxon>Sphingomonas</taxon>
    </lineage>
</organism>
<keyword evidence="3" id="KW-1185">Reference proteome</keyword>
<proteinExistence type="predicted"/>
<accession>A0A7X5XZU6</accession>
<dbReference type="SUPFAM" id="SSF56112">
    <property type="entry name" value="Protein kinase-like (PK-like)"/>
    <property type="match status" value="1"/>
</dbReference>
<gene>
    <name evidence="2" type="ORF">GGR89_002769</name>
</gene>
<feature type="domain" description="Aminoglycoside phosphotransferase" evidence="1">
    <location>
        <begin position="2"/>
        <end position="77"/>
    </location>
</feature>
<comment type="caution">
    <text evidence="2">The sequence shown here is derived from an EMBL/GenBank/DDBJ whole genome shotgun (WGS) entry which is preliminary data.</text>
</comment>
<evidence type="ECO:0000313" key="2">
    <source>
        <dbReference type="EMBL" id="NJB98437.1"/>
    </source>
</evidence>
<name>A0A7X5XZU6_9SPHN</name>
<dbReference type="Proteomes" id="UP000531251">
    <property type="component" value="Unassembled WGS sequence"/>
</dbReference>
<sequence>MPATFDRVVTHGDFSLDNLLVADGEVTGCIDLGRVGIADRWQDLAILWHSLAEFGDKAAAAMLQSYGIAVDPARLAFHLRLDEFF</sequence>
<dbReference type="AlphaFoldDB" id="A0A7X5XZU6"/>